<keyword evidence="2" id="KW-1185">Reference proteome</keyword>
<dbReference type="InterPro" id="IPR007833">
    <property type="entry name" value="Capsule_polysaccharide_synth"/>
</dbReference>
<dbReference type="EMBL" id="QFXE01000011">
    <property type="protein sequence ID" value="RDH85894.1"/>
    <property type="molecule type" value="Genomic_DNA"/>
</dbReference>
<dbReference type="GO" id="GO:0000271">
    <property type="term" value="P:polysaccharide biosynthetic process"/>
    <property type="evidence" value="ECO:0007669"/>
    <property type="project" value="InterPro"/>
</dbReference>
<dbReference type="CDD" id="cd16440">
    <property type="entry name" value="beta_Kdo_transferase_KpsC_1"/>
    <property type="match status" value="1"/>
</dbReference>
<reference evidence="1 2" key="1">
    <citation type="journal article" date="2018" name="ISME J.">
        <title>Endosymbiont genomes yield clues of tubeworm success.</title>
        <authorList>
            <person name="Li Y."/>
            <person name="Liles M.R."/>
            <person name="Halanych K.M."/>
        </authorList>
    </citation>
    <scope>NUCLEOTIDE SEQUENCE [LARGE SCALE GENOMIC DNA]</scope>
    <source>
        <strain evidence="1">A1462</strain>
    </source>
</reference>
<comment type="caution">
    <text evidence="1">The sequence shown here is derived from an EMBL/GenBank/DDBJ whole genome shotgun (WGS) entry which is preliminary data.</text>
</comment>
<sequence>MCKYSKSKRLIDTVSSFYNIEYFSLLKRVAGHSGVFYGWGRKRSGAQAIELANKFATSYVLLEDGFIRSVGLGVDGSPSFSIVEDDSGIYYDSTQSSRLEILLNTFDFSGAETLMKTARMAITLIKKHHISKYNHAPDIDASYFPENRRRVLIVAQTSGDASLKYGQADRFTTDEMIDVAVAENPDAEVYIKVHPDVLCGKKVSDIDIETVRNRCIVLDENVNPISLLESFDKIYTKTSQMGFEALLLGKQCACFGVPFYAGWGITDDRVECKRRKRKLKVEEVFAAAYILYARYFNPYKNEPCDIVDAVKEIVEQKKITKPMDTKGYYFGFSRWKHGFVRPFFKEIKYENQIFINPLFRKRHLKKALKKGLNSKSRIYIWGRKSFNAVRQYAAENKIPLYYVEDGFVRSVGLGSDLTQPYSLVVDSKGIYFDQTESSDLEEILNHYDFTADLKLLERANAVKRVILEKKLSKYNYFAQSKLHIPSLKHIIVVPGQVEDDASVRLGASGMSNLDLIKRVRKKAPESYIIYKPHPDVVVGNRIGHVEREDILKLCDLVVTDVGLDSVLIHADAVHTMTSLVGFEALMRGIEVHTYGMPFYAGWGLTQDEVRCERRHRRVSLDELIAGTLLLYPRYLDPKTKELCTIEVLLEALEFEQKKHATTKRYQVFIKLRNFIIRKIQVLSSLLKG</sequence>
<protein>
    <submittedName>
        <fullName evidence="1">Capsule biosynthesis protein</fullName>
    </submittedName>
</protein>
<dbReference type="Proteomes" id="UP000254771">
    <property type="component" value="Unassembled WGS sequence"/>
</dbReference>
<name>A0A370DNE0_9GAMM</name>
<dbReference type="Pfam" id="PF05159">
    <property type="entry name" value="Capsule_synth"/>
    <property type="match status" value="2"/>
</dbReference>
<dbReference type="AlphaFoldDB" id="A0A370DNE0"/>
<proteinExistence type="predicted"/>
<gene>
    <name evidence="1" type="ORF">DIZ78_09830</name>
</gene>
<dbReference type="GO" id="GO:0015774">
    <property type="term" value="P:polysaccharide transport"/>
    <property type="evidence" value="ECO:0007669"/>
    <property type="project" value="InterPro"/>
</dbReference>
<dbReference type="CDD" id="cd16439">
    <property type="entry name" value="beta_Kdo_transferase_KpsC_2"/>
    <property type="match status" value="1"/>
</dbReference>
<evidence type="ECO:0000313" key="1">
    <source>
        <dbReference type="EMBL" id="RDH85894.1"/>
    </source>
</evidence>
<accession>A0A370DNE0</accession>
<organism evidence="1 2">
    <name type="scientific">endosymbiont of Escarpia spicata</name>
    <dbReference type="NCBI Taxonomy" id="2200908"/>
    <lineage>
        <taxon>Bacteria</taxon>
        <taxon>Pseudomonadati</taxon>
        <taxon>Pseudomonadota</taxon>
        <taxon>Gammaproteobacteria</taxon>
        <taxon>sulfur-oxidizing symbionts</taxon>
    </lineage>
</organism>
<evidence type="ECO:0000313" key="2">
    <source>
        <dbReference type="Proteomes" id="UP000254771"/>
    </source>
</evidence>